<reference evidence="8 9" key="1">
    <citation type="submission" date="2019-07" db="EMBL/GenBank/DDBJ databases">
        <title>Description of 53C-WASEF.</title>
        <authorList>
            <person name="Pitt A."/>
            <person name="Hahn M.W."/>
        </authorList>
    </citation>
    <scope>NUCLEOTIDE SEQUENCE [LARGE SCALE GENOMIC DNA]</scope>
    <source>
        <strain evidence="8 9">53C-WASEF</strain>
    </source>
</reference>
<evidence type="ECO:0000256" key="3">
    <source>
        <dbReference type="ARBA" id="ARBA00023054"/>
    </source>
</evidence>
<dbReference type="PANTHER" id="PTHR30288:SF0">
    <property type="entry name" value="FLAGELLAR HOOK-ASSOCIATED PROTEIN 2"/>
    <property type="match status" value="1"/>
</dbReference>
<dbReference type="GO" id="GO:0005576">
    <property type="term" value="C:extracellular region"/>
    <property type="evidence" value="ECO:0007669"/>
    <property type="project" value="UniProtKB-SubCell"/>
</dbReference>
<dbReference type="RefSeq" id="WP_144228922.1">
    <property type="nucleotide sequence ID" value="NZ_CBCRVV010000002.1"/>
</dbReference>
<evidence type="ECO:0000259" key="7">
    <source>
        <dbReference type="Pfam" id="PF07195"/>
    </source>
</evidence>
<comment type="subcellular location">
    <subcellularLocation>
        <location evidence="5">Secreted</location>
    </subcellularLocation>
    <subcellularLocation>
        <location evidence="5">Bacterial flagellum</location>
    </subcellularLocation>
</comment>
<dbReference type="OrthoDB" id="182781at2"/>
<keyword evidence="5" id="KW-0964">Secreted</keyword>
<dbReference type="AlphaFoldDB" id="A0A556QPM0"/>
<dbReference type="GO" id="GO:0009421">
    <property type="term" value="C:bacterial-type flagellum filament cap"/>
    <property type="evidence" value="ECO:0007669"/>
    <property type="project" value="InterPro"/>
</dbReference>
<evidence type="ECO:0000313" key="9">
    <source>
        <dbReference type="Proteomes" id="UP000315648"/>
    </source>
</evidence>
<evidence type="ECO:0000256" key="5">
    <source>
        <dbReference type="RuleBase" id="RU362066"/>
    </source>
</evidence>
<evidence type="ECO:0000256" key="4">
    <source>
        <dbReference type="ARBA" id="ARBA00023143"/>
    </source>
</evidence>
<dbReference type="GO" id="GO:0009424">
    <property type="term" value="C:bacterial-type flagellum hook"/>
    <property type="evidence" value="ECO:0007669"/>
    <property type="project" value="UniProtKB-UniRule"/>
</dbReference>
<organism evidence="8 9">
    <name type="scientific">Rariglobus hedericola</name>
    <dbReference type="NCBI Taxonomy" id="2597822"/>
    <lineage>
        <taxon>Bacteria</taxon>
        <taxon>Pseudomonadati</taxon>
        <taxon>Verrucomicrobiota</taxon>
        <taxon>Opitutia</taxon>
        <taxon>Opitutales</taxon>
        <taxon>Opitutaceae</taxon>
        <taxon>Rariglobus</taxon>
    </lineage>
</organism>
<keyword evidence="4 5" id="KW-0975">Bacterial flagellum</keyword>
<evidence type="ECO:0000259" key="6">
    <source>
        <dbReference type="Pfam" id="PF02465"/>
    </source>
</evidence>
<dbReference type="Pfam" id="PF07195">
    <property type="entry name" value="FliD_C"/>
    <property type="match status" value="1"/>
</dbReference>
<dbReference type="InterPro" id="IPR040026">
    <property type="entry name" value="FliD"/>
</dbReference>
<accession>A0A556QPM0</accession>
<evidence type="ECO:0000256" key="2">
    <source>
        <dbReference type="ARBA" id="ARBA00011255"/>
    </source>
</evidence>
<comment type="caution">
    <text evidence="8">The sequence shown here is derived from an EMBL/GenBank/DDBJ whole genome shotgun (WGS) entry which is preliminary data.</text>
</comment>
<protein>
    <recommendedName>
        <fullName evidence="5">Flagellar hook-associated protein 2</fullName>
        <shortName evidence="5">HAP2</shortName>
    </recommendedName>
    <alternativeName>
        <fullName evidence="5">Flagellar cap protein</fullName>
    </alternativeName>
</protein>
<comment type="subunit">
    <text evidence="2 5">Homopentamer.</text>
</comment>
<dbReference type="Proteomes" id="UP000315648">
    <property type="component" value="Unassembled WGS sequence"/>
</dbReference>
<sequence>MATNQLSGLVSGFDWKTFIDSTIEYSSAPITRLQSEQSKNSSKSNALSTLDGKMTVLQSSINALTDSTSFYSRTAKLSSAATTWSAAAGTGTAIGDYKIAVTQLATASRLRGTTDIATGISASNDVSGITLSTMPLSAPVTAGTFTINGNQITIDLADSLQDVFDAISTATGGTVTGAYDSTTDKITLTGSGGPITLGAANDTSNFLSALRLANNGTATVASSSSLGALPQTTRLDAAGLRTPITAVDGSGNGSFTINGVEITYNTTTDSLKTVMARINASSAGVSASYDAATDRVSLINKTTGDSGIFISESSGGLLGALGLTASTVERGKNALYSINDGPELISATNTVTSGSHGIDGLSLTVGATGTDTVSVSGDTAAMKSKINAFISAFNSVQSFIEEQTKITSVNGKVTAATLSNEREVQSWSQTLRRNAFAGIDGLDSTISRLEGLGIDFTSGTNELTIKSQSTLDAALTNRPDDVAAFFSTSSTGFAARIKASVDLIAGTDFGKGYIDNQLTKITANNKSIDDQIAAIQRQLDQQRELLTASFIAMENAQQSYNNMQTQLTKAFSSTSSSS</sequence>
<dbReference type="GO" id="GO:0071973">
    <property type="term" value="P:bacterial-type flagellum-dependent cell motility"/>
    <property type="evidence" value="ECO:0007669"/>
    <property type="project" value="TreeGrafter"/>
</dbReference>
<dbReference type="PANTHER" id="PTHR30288">
    <property type="entry name" value="FLAGELLAR CAP/ASSEMBLY PROTEIN FLID"/>
    <property type="match status" value="1"/>
</dbReference>
<dbReference type="Pfam" id="PF02465">
    <property type="entry name" value="FliD_N"/>
    <property type="match status" value="1"/>
</dbReference>
<evidence type="ECO:0000256" key="1">
    <source>
        <dbReference type="ARBA" id="ARBA00009764"/>
    </source>
</evidence>
<evidence type="ECO:0000313" key="8">
    <source>
        <dbReference type="EMBL" id="TSJ78581.1"/>
    </source>
</evidence>
<dbReference type="EMBL" id="VMBG01000001">
    <property type="protein sequence ID" value="TSJ78581.1"/>
    <property type="molecule type" value="Genomic_DNA"/>
</dbReference>
<comment type="similarity">
    <text evidence="1 5">Belongs to the FliD family.</text>
</comment>
<keyword evidence="8" id="KW-0969">Cilium</keyword>
<name>A0A556QPM0_9BACT</name>
<gene>
    <name evidence="8" type="ORF">FPL22_04575</name>
</gene>
<keyword evidence="8" id="KW-0966">Cell projection</keyword>
<dbReference type="InterPro" id="IPR010809">
    <property type="entry name" value="FliD_C"/>
</dbReference>
<dbReference type="GO" id="GO:0007155">
    <property type="term" value="P:cell adhesion"/>
    <property type="evidence" value="ECO:0007669"/>
    <property type="project" value="InterPro"/>
</dbReference>
<keyword evidence="8" id="KW-0282">Flagellum</keyword>
<keyword evidence="9" id="KW-1185">Reference proteome</keyword>
<feature type="domain" description="Flagellar hook-associated protein 2 C-terminal" evidence="7">
    <location>
        <begin position="331"/>
        <end position="562"/>
    </location>
</feature>
<dbReference type="InterPro" id="IPR003481">
    <property type="entry name" value="FliD_N"/>
</dbReference>
<feature type="domain" description="Flagellar hook-associated protein 2 N-terminal" evidence="6">
    <location>
        <begin position="11"/>
        <end position="107"/>
    </location>
</feature>
<proteinExistence type="inferred from homology"/>
<comment type="function">
    <text evidence="5">Required for morphogenesis and for the elongation of the flagellar filament by facilitating polymerization of the flagellin monomers at the tip of growing filament. Forms a capping structure, which prevents flagellin subunits (transported through the central channel of the flagellum) from leaking out without polymerization at the distal end.</text>
</comment>
<keyword evidence="3" id="KW-0175">Coiled coil</keyword>